<evidence type="ECO:0000313" key="3">
    <source>
        <dbReference type="Proteomes" id="UP001476247"/>
    </source>
</evidence>
<accession>A0ABP9YHH0</accession>
<dbReference type="EMBL" id="BAABUJ010000061">
    <property type="protein sequence ID" value="GAA5806305.1"/>
    <property type="molecule type" value="Genomic_DNA"/>
</dbReference>
<organism evidence="2 3">
    <name type="scientific">Helicostylum pulchrum</name>
    <dbReference type="NCBI Taxonomy" id="562976"/>
    <lineage>
        <taxon>Eukaryota</taxon>
        <taxon>Fungi</taxon>
        <taxon>Fungi incertae sedis</taxon>
        <taxon>Mucoromycota</taxon>
        <taxon>Mucoromycotina</taxon>
        <taxon>Mucoromycetes</taxon>
        <taxon>Mucorales</taxon>
        <taxon>Mucorineae</taxon>
        <taxon>Mucoraceae</taxon>
        <taxon>Helicostylum</taxon>
    </lineage>
</organism>
<feature type="region of interest" description="Disordered" evidence="1">
    <location>
        <begin position="39"/>
        <end position="82"/>
    </location>
</feature>
<comment type="caution">
    <text evidence="2">The sequence shown here is derived from an EMBL/GenBank/DDBJ whole genome shotgun (WGS) entry which is preliminary data.</text>
</comment>
<name>A0ABP9YHH0_9FUNG</name>
<dbReference type="Proteomes" id="UP001476247">
    <property type="component" value="Unassembled WGS sequence"/>
</dbReference>
<protein>
    <submittedName>
        <fullName evidence="2">Uncharacterized protein</fullName>
    </submittedName>
</protein>
<feature type="compositionally biased region" description="Acidic residues" evidence="1">
    <location>
        <begin position="49"/>
        <end position="82"/>
    </location>
</feature>
<gene>
    <name evidence="2" type="ORF">HPULCUR_011836</name>
</gene>
<keyword evidence="3" id="KW-1185">Reference proteome</keyword>
<sequence length="82" mass="9504">MTRELCLRVKNSIKQHRQGKFGAKMSSILDRNAQKQVVDVRGMVWPNDNDNDEDEEGDDEEEDDLDGKDEKADEEAEEDKHK</sequence>
<reference evidence="2 3" key="1">
    <citation type="submission" date="2024-04" db="EMBL/GenBank/DDBJ databases">
        <title>genome sequences of Mucor flavus KT1a and Helicostylum pulchrum KT1b strains isolation_sourced from the surface of a dry-aged beef.</title>
        <authorList>
            <person name="Toyotome T."/>
            <person name="Hosono M."/>
            <person name="Torimaru M."/>
            <person name="Fukuda K."/>
            <person name="Mikami N."/>
        </authorList>
    </citation>
    <scope>NUCLEOTIDE SEQUENCE [LARGE SCALE GENOMIC DNA]</scope>
    <source>
        <strain evidence="2 3">KT1b</strain>
    </source>
</reference>
<evidence type="ECO:0000313" key="2">
    <source>
        <dbReference type="EMBL" id="GAA5806305.1"/>
    </source>
</evidence>
<evidence type="ECO:0000256" key="1">
    <source>
        <dbReference type="SAM" id="MobiDB-lite"/>
    </source>
</evidence>
<proteinExistence type="predicted"/>